<sequence>MVNQRTISATETDQLAQKAVSLYQSEPGKRLLVCIAGPPGCGKSTLAVPLVDRINQLLNSAPTDAPNARPAVRVSLDGWHYSRAALDSFPDPEVAHYRRGAAFTFDVQAYSRFLNALVDEAEGGEVPYFEFDHAEKDPVPATHPIHPSNRIVVIEGLYCLLDEDVWRDTAAKMDIRIWVEVDRDEVRQRLIERNFAAGLAPTRDLLVKRVDASDMRNGEEIRAKRVAPTDIVFSR</sequence>
<organism evidence="2 3">
    <name type="scientific">Saitozyma podzolica</name>
    <dbReference type="NCBI Taxonomy" id="1890683"/>
    <lineage>
        <taxon>Eukaryota</taxon>
        <taxon>Fungi</taxon>
        <taxon>Dikarya</taxon>
        <taxon>Basidiomycota</taxon>
        <taxon>Agaricomycotina</taxon>
        <taxon>Tremellomycetes</taxon>
        <taxon>Tremellales</taxon>
        <taxon>Trimorphomycetaceae</taxon>
        <taxon>Saitozyma</taxon>
    </lineage>
</organism>
<dbReference type="InterPro" id="IPR006083">
    <property type="entry name" value="PRK/URK"/>
</dbReference>
<dbReference type="Pfam" id="PF00485">
    <property type="entry name" value="PRK"/>
    <property type="match status" value="1"/>
</dbReference>
<accession>A0A427YF27</accession>
<dbReference type="EMBL" id="RSCD01000013">
    <property type="protein sequence ID" value="RSH89676.1"/>
    <property type="molecule type" value="Genomic_DNA"/>
</dbReference>
<name>A0A427YF27_9TREE</name>
<dbReference type="InterPro" id="IPR027417">
    <property type="entry name" value="P-loop_NTPase"/>
</dbReference>
<dbReference type="AlphaFoldDB" id="A0A427YF27"/>
<evidence type="ECO:0000313" key="2">
    <source>
        <dbReference type="EMBL" id="RSH89676.1"/>
    </source>
</evidence>
<protein>
    <recommendedName>
        <fullName evidence="1">Phosphoribulokinase/uridine kinase domain-containing protein</fullName>
    </recommendedName>
</protein>
<reference evidence="2 3" key="1">
    <citation type="submission" date="2018-11" db="EMBL/GenBank/DDBJ databases">
        <title>Genome sequence of Saitozyma podzolica DSM 27192.</title>
        <authorList>
            <person name="Aliyu H."/>
            <person name="Gorte O."/>
            <person name="Ochsenreither K."/>
        </authorList>
    </citation>
    <scope>NUCLEOTIDE SEQUENCE [LARGE SCALE GENOMIC DNA]</scope>
    <source>
        <strain evidence="2 3">DSM 27192</strain>
    </source>
</reference>
<dbReference type="GO" id="GO:0005524">
    <property type="term" value="F:ATP binding"/>
    <property type="evidence" value="ECO:0007669"/>
    <property type="project" value="InterPro"/>
</dbReference>
<evidence type="ECO:0000259" key="1">
    <source>
        <dbReference type="Pfam" id="PF00485"/>
    </source>
</evidence>
<gene>
    <name evidence="2" type="ORF">EHS25_002227</name>
</gene>
<comment type="caution">
    <text evidence="2">The sequence shown here is derived from an EMBL/GenBank/DDBJ whole genome shotgun (WGS) entry which is preliminary data.</text>
</comment>
<proteinExistence type="predicted"/>
<evidence type="ECO:0000313" key="3">
    <source>
        <dbReference type="Proteomes" id="UP000279259"/>
    </source>
</evidence>
<dbReference type="PANTHER" id="PTHR10285">
    <property type="entry name" value="URIDINE KINASE"/>
    <property type="match status" value="1"/>
</dbReference>
<dbReference type="SUPFAM" id="SSF52540">
    <property type="entry name" value="P-loop containing nucleoside triphosphate hydrolases"/>
    <property type="match status" value="1"/>
</dbReference>
<dbReference type="Proteomes" id="UP000279259">
    <property type="component" value="Unassembled WGS sequence"/>
</dbReference>
<dbReference type="STRING" id="1890683.A0A427YF27"/>
<dbReference type="OrthoDB" id="6362633at2759"/>
<feature type="domain" description="Phosphoribulokinase/uridine kinase" evidence="1">
    <location>
        <begin position="33"/>
        <end position="193"/>
    </location>
</feature>
<dbReference type="Gene3D" id="3.40.50.300">
    <property type="entry name" value="P-loop containing nucleotide triphosphate hydrolases"/>
    <property type="match status" value="2"/>
</dbReference>
<keyword evidence="3" id="KW-1185">Reference proteome</keyword>
<dbReference type="GO" id="GO:0016301">
    <property type="term" value="F:kinase activity"/>
    <property type="evidence" value="ECO:0007669"/>
    <property type="project" value="InterPro"/>
</dbReference>